<protein>
    <recommendedName>
        <fullName evidence="6">CCR4-NOT transcription complex subunit 10</fullName>
    </recommendedName>
</protein>
<dbReference type="EMBL" id="OVEO01000016">
    <property type="protein sequence ID" value="SPR01179.1"/>
    <property type="molecule type" value="Genomic_DNA"/>
</dbReference>
<reference evidence="2 4" key="1">
    <citation type="submission" date="2015-02" db="EMBL/GenBank/DDBJ databases">
        <authorList>
            <person name="Chooi Y.-H."/>
        </authorList>
    </citation>
    <scope>NUCLEOTIDE SEQUENCE [LARGE SCALE GENOMIC DNA]</scope>
    <source>
        <strain evidence="2">E3</strain>
    </source>
</reference>
<dbReference type="InterPro" id="IPR019734">
    <property type="entry name" value="TPR_rpt"/>
</dbReference>
<proteinExistence type="inferred from homology"/>
<sequence length="557" mass="62147">MTTQDPAAVAFEAADYSTALSLLLSESRDRDMTSDSQRRRHRHNVIVTDYLLTGVNDATSLLRSLESLDLASADDVDERVVLRYNRAVLHVRLCEFAHARDLIAPVYAIRSQLDLGLTIKIALLLLDVYVRTRNIEKAESVLEDLTTIKTQLLSSPPSSSEPPVNCTPVPSPTELAVWIHLYQTRIHFMSRNDRSAKKIVKSALQILNKDNEPFISDFHKASALLVKARLECCNDKWIKAIKLLNNVQYSCPTNPQVTAVYLNNLGCVHFAMQRYSAAAFYFQRALSVAGTVHDSSLGPQIRFNRGVQLMHVAGGAMAKDAVRELSLSVSSIYGSAWLWLLLGAATAQQYAVWRSAEPFIVRIPETMSAQQVPRLQLMRSRHPPDALLADLMSGHTHYRNALALSKSPQITQMALLGLAYICLALHRFSEALHWLDQVNVSAVDGADRHVSLLVRLYRCEALCALARFDDALLCMSEVVPSDHADELVHVYGALCTAYCLAGKFEQALACALKAHDASPSDVWALRILMYILLRHRAHSEALYVMYHRSPPPSLLRQ</sequence>
<dbReference type="EMBL" id="CDSF01000104">
    <property type="protein sequence ID" value="CEP00872.1"/>
    <property type="molecule type" value="Genomic_DNA"/>
</dbReference>
<evidence type="ECO:0000313" key="4">
    <source>
        <dbReference type="Proteomes" id="UP000039324"/>
    </source>
</evidence>
<evidence type="ECO:0008006" key="6">
    <source>
        <dbReference type="Google" id="ProtNLM"/>
    </source>
</evidence>
<comment type="similarity">
    <text evidence="1">Belongs to the CNOT10 family.</text>
</comment>
<geneLocation type="mitochondrion" evidence="3"/>
<accession>A0A0G4J033</accession>
<dbReference type="Gene3D" id="1.25.40.10">
    <property type="entry name" value="Tetratricopeptide repeat domain"/>
    <property type="match status" value="1"/>
</dbReference>
<organism evidence="2 4">
    <name type="scientific">Plasmodiophora brassicae</name>
    <name type="common">Clubroot disease agent</name>
    <dbReference type="NCBI Taxonomy" id="37360"/>
    <lineage>
        <taxon>Eukaryota</taxon>
        <taxon>Sar</taxon>
        <taxon>Rhizaria</taxon>
        <taxon>Endomyxa</taxon>
        <taxon>Phytomyxea</taxon>
        <taxon>Plasmodiophorida</taxon>
        <taxon>Plasmodiophoridae</taxon>
        <taxon>Plasmodiophora</taxon>
    </lineage>
</organism>
<dbReference type="OrthoDB" id="25157at2759"/>
<dbReference type="GO" id="GO:0006402">
    <property type="term" value="P:mRNA catabolic process"/>
    <property type="evidence" value="ECO:0007669"/>
    <property type="project" value="TreeGrafter"/>
</dbReference>
<gene>
    <name evidence="2" type="ORF">PBRA_008184</name>
    <name evidence="3" type="ORF">PLBR_LOCUS8394</name>
</gene>
<dbReference type="GO" id="GO:0017148">
    <property type="term" value="P:negative regulation of translation"/>
    <property type="evidence" value="ECO:0007669"/>
    <property type="project" value="TreeGrafter"/>
</dbReference>
<name>A0A0G4J033_PLABS</name>
<dbReference type="AlphaFoldDB" id="A0A0G4J033"/>
<reference evidence="3 5" key="2">
    <citation type="submission" date="2018-03" db="EMBL/GenBank/DDBJ databases">
        <authorList>
            <person name="Fogelqvist J."/>
        </authorList>
    </citation>
    <scope>NUCLEOTIDE SEQUENCE [LARGE SCALE GENOMIC DNA]</scope>
</reference>
<dbReference type="PANTHER" id="PTHR12979">
    <property type="entry name" value="CCR4-NOT TRANSCRIPTION COMPLEX SUBUNIT 10"/>
    <property type="match status" value="1"/>
</dbReference>
<dbReference type="PANTHER" id="PTHR12979:SF5">
    <property type="entry name" value="CCR4-NOT TRANSCRIPTION COMPLEX SUBUNIT 10"/>
    <property type="match status" value="1"/>
</dbReference>
<keyword evidence="4" id="KW-1185">Reference proteome</keyword>
<dbReference type="Proteomes" id="UP000290189">
    <property type="component" value="Unassembled WGS sequence"/>
</dbReference>
<dbReference type="Proteomes" id="UP000039324">
    <property type="component" value="Unassembled WGS sequence"/>
</dbReference>
<evidence type="ECO:0000313" key="3">
    <source>
        <dbReference type="EMBL" id="SPR01179.1"/>
    </source>
</evidence>
<dbReference type="GO" id="GO:0030014">
    <property type="term" value="C:CCR4-NOT complex"/>
    <property type="evidence" value="ECO:0007669"/>
    <property type="project" value="InterPro"/>
</dbReference>
<dbReference type="STRING" id="37360.A0A0G4J033"/>
<dbReference type="InterPro" id="IPR011990">
    <property type="entry name" value="TPR-like_helical_dom_sf"/>
</dbReference>
<keyword evidence="3" id="KW-0496">Mitochondrion</keyword>
<dbReference type="InterPro" id="IPR039740">
    <property type="entry name" value="CNOT10"/>
</dbReference>
<dbReference type="SMART" id="SM00028">
    <property type="entry name" value="TPR"/>
    <property type="match status" value="3"/>
</dbReference>
<dbReference type="Pfam" id="PF13181">
    <property type="entry name" value="TPR_8"/>
    <property type="match status" value="1"/>
</dbReference>
<evidence type="ECO:0000313" key="2">
    <source>
        <dbReference type="EMBL" id="CEP00872.1"/>
    </source>
</evidence>
<dbReference type="SUPFAM" id="SSF48452">
    <property type="entry name" value="TPR-like"/>
    <property type="match status" value="1"/>
</dbReference>
<evidence type="ECO:0000313" key="5">
    <source>
        <dbReference type="Proteomes" id="UP000290189"/>
    </source>
</evidence>
<evidence type="ECO:0000256" key="1">
    <source>
        <dbReference type="ARBA" id="ARBA00010080"/>
    </source>
</evidence>